<dbReference type="Pfam" id="PF02589">
    <property type="entry name" value="LUD_dom"/>
    <property type="match status" value="1"/>
</dbReference>
<dbReference type="SUPFAM" id="SSF100950">
    <property type="entry name" value="NagB/RpiA/CoA transferase-like"/>
    <property type="match status" value="1"/>
</dbReference>
<dbReference type="Gene3D" id="3.40.50.10420">
    <property type="entry name" value="NagB/RpiA/CoA transferase-like"/>
    <property type="match status" value="1"/>
</dbReference>
<keyword evidence="4" id="KW-0249">Electron transport</keyword>
<reference evidence="6" key="1">
    <citation type="submission" date="2015-10" db="EMBL/GenBank/DDBJ databases">
        <authorList>
            <person name="Gilbert D.G."/>
        </authorList>
    </citation>
    <scope>NUCLEOTIDE SEQUENCE</scope>
</reference>
<sequence>MAEIKTQDFTAASKAAINNPNLRRALDRVAAGFEVARLDRVAEATPEVWERWKQEARDIKAHTIEHLDYYLELLYTNVTAAGGHLHFAKDAAQANEIVAHIARTRNVKIATKSKSMVSEELGLNPILEAVGVEVWETDLGEYIIQLAEETPSHLVAPALHKSKEDVAELFSEKLGIPYDEDIFHMAATAREVLRDKFMEADLGISGANFVIAETGTLVIITNEGNGRLCTSAPRIHIGITGMEKVIPSLQDLSIFLRLLPQSATGQRITSYVSMTTGPRRSDDEDGPEEFHLVLVDNGRSRMLADPALREALYCIRCGACLNICPVYARVGGHAYGWVYPGPIGAVVSPMLVGLKKAKELPQASSLCGACREVCPIKIDIPKMFLHLRNQTAESPDPNLRSAPIVERTMAKMYARLMSSPRLLGLFRKFGRALQLAEGMIPFSPLTKDGKWIRMAPLPPLSKWTRSRDLPTLPKQSFHEIWKKGLSRDDS</sequence>
<dbReference type="AlphaFoldDB" id="A0A160V9L1"/>
<dbReference type="GO" id="GO:0051539">
    <property type="term" value="F:4 iron, 4 sulfur cluster binding"/>
    <property type="evidence" value="ECO:0007669"/>
    <property type="project" value="UniProtKB-KW"/>
</dbReference>
<dbReference type="Pfam" id="PF11870">
    <property type="entry name" value="LutB_C"/>
    <property type="match status" value="1"/>
</dbReference>
<dbReference type="InterPro" id="IPR017896">
    <property type="entry name" value="4Fe4S_Fe-S-bd"/>
</dbReference>
<dbReference type="GO" id="GO:0006089">
    <property type="term" value="P:lactate metabolic process"/>
    <property type="evidence" value="ECO:0007669"/>
    <property type="project" value="InterPro"/>
</dbReference>
<dbReference type="InterPro" id="IPR004452">
    <property type="entry name" value="LutB/LldF"/>
</dbReference>
<dbReference type="NCBIfam" id="TIGR00273">
    <property type="entry name" value="LutB/LldF family L-lactate oxidation iron-sulfur protein"/>
    <property type="match status" value="1"/>
</dbReference>
<evidence type="ECO:0000256" key="3">
    <source>
        <dbReference type="ARBA" id="ARBA00022737"/>
    </source>
</evidence>
<evidence type="ECO:0000256" key="2">
    <source>
        <dbReference type="ARBA" id="ARBA00022485"/>
    </source>
</evidence>
<dbReference type="PANTHER" id="PTHR47153">
    <property type="entry name" value="LACTATE UTILIZATION PROTEIN B"/>
    <property type="match status" value="1"/>
</dbReference>
<keyword evidence="2" id="KW-0411">Iron-sulfur</keyword>
<evidence type="ECO:0000256" key="4">
    <source>
        <dbReference type="ARBA" id="ARBA00022982"/>
    </source>
</evidence>
<feature type="domain" description="4Fe-4S ferredoxin-type" evidence="5">
    <location>
        <begin position="304"/>
        <end position="334"/>
    </location>
</feature>
<organism evidence="6">
    <name type="scientific">hydrothermal vent metagenome</name>
    <dbReference type="NCBI Taxonomy" id="652676"/>
    <lineage>
        <taxon>unclassified sequences</taxon>
        <taxon>metagenomes</taxon>
        <taxon>ecological metagenomes</taxon>
    </lineage>
</organism>
<dbReference type="Pfam" id="PF13183">
    <property type="entry name" value="Fer4_8"/>
    <property type="match status" value="1"/>
</dbReference>
<evidence type="ECO:0000259" key="5">
    <source>
        <dbReference type="PROSITE" id="PS51379"/>
    </source>
</evidence>
<keyword evidence="2" id="KW-0408">Iron</keyword>
<keyword evidence="1" id="KW-0813">Transport</keyword>
<dbReference type="InterPro" id="IPR024185">
    <property type="entry name" value="FTHF_cligase-like_sf"/>
</dbReference>
<accession>A0A160V9L1</accession>
<dbReference type="InterPro" id="IPR009051">
    <property type="entry name" value="Helical_ferredxn"/>
</dbReference>
<gene>
    <name evidence="6" type="ORF">MGWOODY_Clf1176</name>
</gene>
<dbReference type="PROSITE" id="PS51379">
    <property type="entry name" value="4FE4S_FER_2"/>
    <property type="match status" value="1"/>
</dbReference>
<dbReference type="InterPro" id="IPR017900">
    <property type="entry name" value="4Fe4S_Fe_S_CS"/>
</dbReference>
<dbReference type="PANTHER" id="PTHR47153:SF2">
    <property type="entry name" value="LACTATE UTILIZATION PROTEIN B"/>
    <property type="match status" value="1"/>
</dbReference>
<dbReference type="InterPro" id="IPR003741">
    <property type="entry name" value="LUD_dom"/>
</dbReference>
<dbReference type="InterPro" id="IPR024569">
    <property type="entry name" value="LutB_C"/>
</dbReference>
<keyword evidence="2" id="KW-0004">4Fe-4S</keyword>
<protein>
    <submittedName>
        <fullName evidence="6">Predicted L-lactate dehydrogenase, Iron-sulfur cluster-binding subunit YkgF</fullName>
    </submittedName>
</protein>
<keyword evidence="2" id="KW-0479">Metal-binding</keyword>
<dbReference type="InterPro" id="IPR037171">
    <property type="entry name" value="NagB/RpiA_transferase-like"/>
</dbReference>
<dbReference type="Gene3D" id="1.10.1060.10">
    <property type="entry name" value="Alpha-helical ferredoxin"/>
    <property type="match status" value="1"/>
</dbReference>
<dbReference type="EMBL" id="FAXA01000315">
    <property type="protein sequence ID" value="CUV02791.1"/>
    <property type="molecule type" value="Genomic_DNA"/>
</dbReference>
<dbReference type="PROSITE" id="PS00198">
    <property type="entry name" value="4FE4S_FER_1"/>
    <property type="match status" value="1"/>
</dbReference>
<dbReference type="SUPFAM" id="SSF46548">
    <property type="entry name" value="alpha-helical ferredoxin"/>
    <property type="match status" value="1"/>
</dbReference>
<evidence type="ECO:0000313" key="6">
    <source>
        <dbReference type="EMBL" id="CUV02791.1"/>
    </source>
</evidence>
<keyword evidence="3" id="KW-0677">Repeat</keyword>
<evidence type="ECO:0000256" key="1">
    <source>
        <dbReference type="ARBA" id="ARBA00022448"/>
    </source>
</evidence>
<proteinExistence type="predicted"/>
<name>A0A160V9L1_9ZZZZ</name>